<dbReference type="InterPro" id="IPR007055">
    <property type="entry name" value="BON_dom"/>
</dbReference>
<accession>A0ABT1D8B0</accession>
<sequence>MLARDLMTPNPVTVPPEAPVTAVAELLARRGISAVPVVDAAGKPLGIVTEGDLIRRLADAPPGPLTWFLDIFRDPTPLAQRYLKAHGAVAREVMTTPLVTVGQEASAEEISRLMEKHRIRRVLVEREGVLVGLVSRADLLRAVLRAAQPDSARLEDRAVLHGILAAFREQPWTDTFWVFPDVAGGRVTLYGFARSEVMREGLKRLAAGVAGVRAVEDRMTPMPLILRAML</sequence>
<dbReference type="PIRSF" id="PIRSF036990">
    <property type="entry name" value="UCP036990_CBS_BON"/>
    <property type="match status" value="1"/>
</dbReference>
<evidence type="ECO:0000256" key="1">
    <source>
        <dbReference type="ARBA" id="ARBA00022737"/>
    </source>
</evidence>
<keyword evidence="1" id="KW-0677">Repeat</keyword>
<evidence type="ECO:0000259" key="3">
    <source>
        <dbReference type="PROSITE" id="PS50914"/>
    </source>
</evidence>
<feature type="domain" description="CBS" evidence="4">
    <location>
        <begin position="7"/>
        <end position="65"/>
    </location>
</feature>
<dbReference type="Gene3D" id="3.10.580.10">
    <property type="entry name" value="CBS-domain"/>
    <property type="match status" value="1"/>
</dbReference>
<dbReference type="SUPFAM" id="SSF54631">
    <property type="entry name" value="CBS-domain pair"/>
    <property type="match status" value="1"/>
</dbReference>
<dbReference type="InterPro" id="IPR046342">
    <property type="entry name" value="CBS_dom_sf"/>
</dbReference>
<dbReference type="Pfam" id="PF04972">
    <property type="entry name" value="BON"/>
    <property type="match status" value="1"/>
</dbReference>
<keyword evidence="6" id="KW-1185">Reference proteome</keyword>
<dbReference type="InterPro" id="IPR051462">
    <property type="entry name" value="CBS_domain-containing"/>
</dbReference>
<feature type="domain" description="BON" evidence="3">
    <location>
        <begin position="155"/>
        <end position="223"/>
    </location>
</feature>
<evidence type="ECO:0000256" key="2">
    <source>
        <dbReference type="PROSITE-ProRule" id="PRU00703"/>
    </source>
</evidence>
<dbReference type="SMART" id="SM00116">
    <property type="entry name" value="CBS"/>
    <property type="match status" value="2"/>
</dbReference>
<dbReference type="PROSITE" id="PS50914">
    <property type="entry name" value="BON"/>
    <property type="match status" value="1"/>
</dbReference>
<dbReference type="Pfam" id="PF00571">
    <property type="entry name" value="CBS"/>
    <property type="match status" value="2"/>
</dbReference>
<protein>
    <submittedName>
        <fullName evidence="5">CBS domain-containing protein</fullName>
    </submittedName>
</protein>
<dbReference type="PANTHER" id="PTHR48108">
    <property type="entry name" value="CBS DOMAIN-CONTAINING PROTEIN CBSX2, CHLOROPLASTIC"/>
    <property type="match status" value="1"/>
</dbReference>
<feature type="domain" description="CBS" evidence="4">
    <location>
        <begin position="94"/>
        <end position="151"/>
    </location>
</feature>
<dbReference type="Proteomes" id="UP001523392">
    <property type="component" value="Unassembled WGS sequence"/>
</dbReference>
<dbReference type="CDD" id="cd04586">
    <property type="entry name" value="CBS_pair_BON_assoc"/>
    <property type="match status" value="1"/>
</dbReference>
<comment type="caution">
    <text evidence="5">The sequence shown here is derived from an EMBL/GenBank/DDBJ whole genome shotgun (WGS) entry which is preliminary data.</text>
</comment>
<evidence type="ECO:0000313" key="5">
    <source>
        <dbReference type="EMBL" id="MCO6418175.1"/>
    </source>
</evidence>
<dbReference type="PANTHER" id="PTHR48108:SF26">
    <property type="entry name" value="CBS DOMAIN-CONTAINING PROTEIN DDB_G0289609"/>
    <property type="match status" value="1"/>
</dbReference>
<dbReference type="EMBL" id="JAFIRR010000120">
    <property type="protein sequence ID" value="MCO6418175.1"/>
    <property type="molecule type" value="Genomic_DNA"/>
</dbReference>
<dbReference type="Gene3D" id="3.30.1340.30">
    <property type="match status" value="1"/>
</dbReference>
<gene>
    <name evidence="5" type="ORF">JYK14_18690</name>
</gene>
<dbReference type="InterPro" id="IPR000644">
    <property type="entry name" value="CBS_dom"/>
</dbReference>
<evidence type="ECO:0000259" key="4">
    <source>
        <dbReference type="PROSITE" id="PS51371"/>
    </source>
</evidence>
<dbReference type="PROSITE" id="PS51371">
    <property type="entry name" value="CBS"/>
    <property type="match status" value="2"/>
</dbReference>
<reference evidence="5 6" key="1">
    <citation type="submission" date="2021-12" db="EMBL/GenBank/DDBJ databases">
        <title>Siccirubricoccus leaddurans sp. nov., a high concentration Zn2+ tolerance bacterium.</title>
        <authorList>
            <person name="Cao Y."/>
        </authorList>
    </citation>
    <scope>NUCLEOTIDE SEQUENCE [LARGE SCALE GENOMIC DNA]</scope>
    <source>
        <strain evidence="5 6">KC 17139</strain>
    </source>
</reference>
<evidence type="ECO:0000313" key="6">
    <source>
        <dbReference type="Proteomes" id="UP001523392"/>
    </source>
</evidence>
<proteinExistence type="predicted"/>
<keyword evidence="2" id="KW-0129">CBS domain</keyword>
<name>A0ABT1D8B0_9PROT</name>
<dbReference type="InterPro" id="IPR017080">
    <property type="entry name" value="UCP036990_CBS_BON"/>
</dbReference>
<dbReference type="RefSeq" id="WP_252954803.1">
    <property type="nucleotide sequence ID" value="NZ_JAFIRR010000120.1"/>
</dbReference>
<organism evidence="5 6">
    <name type="scientific">Siccirubricoccus soli</name>
    <dbReference type="NCBI Taxonomy" id="2899147"/>
    <lineage>
        <taxon>Bacteria</taxon>
        <taxon>Pseudomonadati</taxon>
        <taxon>Pseudomonadota</taxon>
        <taxon>Alphaproteobacteria</taxon>
        <taxon>Acetobacterales</taxon>
        <taxon>Roseomonadaceae</taxon>
        <taxon>Siccirubricoccus</taxon>
    </lineage>
</organism>